<dbReference type="PANTHER" id="PTHR24148">
    <property type="entry name" value="ANKYRIN REPEAT DOMAIN-CONTAINING PROTEIN 39 HOMOLOG-RELATED"/>
    <property type="match status" value="1"/>
</dbReference>
<dbReference type="PANTHER" id="PTHR24148:SF73">
    <property type="entry name" value="HET DOMAIN PROTEIN (AFU_ORTHOLOGUE AFUA_8G01020)"/>
    <property type="match status" value="1"/>
</dbReference>
<accession>A0A2J6PMD9</accession>
<dbReference type="EMBL" id="KZ613515">
    <property type="protein sequence ID" value="PMD15179.1"/>
    <property type="molecule type" value="Genomic_DNA"/>
</dbReference>
<organism evidence="2 3">
    <name type="scientific">Hyaloscypha hepaticicola</name>
    <dbReference type="NCBI Taxonomy" id="2082293"/>
    <lineage>
        <taxon>Eukaryota</taxon>
        <taxon>Fungi</taxon>
        <taxon>Dikarya</taxon>
        <taxon>Ascomycota</taxon>
        <taxon>Pezizomycotina</taxon>
        <taxon>Leotiomycetes</taxon>
        <taxon>Helotiales</taxon>
        <taxon>Hyaloscyphaceae</taxon>
        <taxon>Hyaloscypha</taxon>
    </lineage>
</organism>
<keyword evidence="3" id="KW-1185">Reference proteome</keyword>
<protein>
    <recommendedName>
        <fullName evidence="1">Heterokaryon incompatibility domain-containing protein</fullName>
    </recommendedName>
</protein>
<dbReference type="OrthoDB" id="2157530at2759"/>
<dbReference type="Proteomes" id="UP000235672">
    <property type="component" value="Unassembled WGS sequence"/>
</dbReference>
<gene>
    <name evidence="2" type="ORF">NA56DRAFT_710108</name>
</gene>
<dbReference type="Pfam" id="PF06985">
    <property type="entry name" value="HET"/>
    <property type="match status" value="1"/>
</dbReference>
<feature type="domain" description="Heterokaryon incompatibility" evidence="1">
    <location>
        <begin position="90"/>
        <end position="145"/>
    </location>
</feature>
<dbReference type="AlphaFoldDB" id="A0A2J6PMD9"/>
<name>A0A2J6PMD9_9HELO</name>
<reference evidence="2 3" key="1">
    <citation type="submission" date="2016-05" db="EMBL/GenBank/DDBJ databases">
        <title>A degradative enzymes factory behind the ericoid mycorrhizal symbiosis.</title>
        <authorList>
            <consortium name="DOE Joint Genome Institute"/>
            <person name="Martino E."/>
            <person name="Morin E."/>
            <person name="Grelet G."/>
            <person name="Kuo A."/>
            <person name="Kohler A."/>
            <person name="Daghino S."/>
            <person name="Barry K."/>
            <person name="Choi C."/>
            <person name="Cichocki N."/>
            <person name="Clum A."/>
            <person name="Copeland A."/>
            <person name="Hainaut M."/>
            <person name="Haridas S."/>
            <person name="Labutti K."/>
            <person name="Lindquist E."/>
            <person name="Lipzen A."/>
            <person name="Khouja H.-R."/>
            <person name="Murat C."/>
            <person name="Ohm R."/>
            <person name="Olson A."/>
            <person name="Spatafora J."/>
            <person name="Veneault-Fourrey C."/>
            <person name="Henrissat B."/>
            <person name="Grigoriev I."/>
            <person name="Martin F."/>
            <person name="Perotto S."/>
        </authorList>
    </citation>
    <scope>NUCLEOTIDE SEQUENCE [LARGE SCALE GENOMIC DNA]</scope>
    <source>
        <strain evidence="2 3">UAMH 7357</strain>
    </source>
</reference>
<evidence type="ECO:0000313" key="3">
    <source>
        <dbReference type="Proteomes" id="UP000235672"/>
    </source>
</evidence>
<evidence type="ECO:0000313" key="2">
    <source>
        <dbReference type="EMBL" id="PMD15179.1"/>
    </source>
</evidence>
<sequence length="145" mass="16005">MPRCTSHLSSRKAALQSQHFLAKHLESHIIESLSECGRLVASSLIMATPFTYTPLPNDCIRLLTFAAPSTYQGALTGTIDTFSLDKPPRFYALSYTWGAPSKTETILCNGHEMKIAANLHEAIQTLFGPRISLDLPIWIDAICIN</sequence>
<dbReference type="InterPro" id="IPR052895">
    <property type="entry name" value="HetReg/Transcr_Mod"/>
</dbReference>
<proteinExistence type="predicted"/>
<evidence type="ECO:0000259" key="1">
    <source>
        <dbReference type="Pfam" id="PF06985"/>
    </source>
</evidence>
<dbReference type="InterPro" id="IPR010730">
    <property type="entry name" value="HET"/>
</dbReference>